<dbReference type="InterPro" id="IPR000014">
    <property type="entry name" value="PAS"/>
</dbReference>
<dbReference type="PROSITE" id="PS50113">
    <property type="entry name" value="PAC"/>
    <property type="match status" value="4"/>
</dbReference>
<evidence type="ECO:0000313" key="18">
    <source>
        <dbReference type="Proteomes" id="UP000177583"/>
    </source>
</evidence>
<evidence type="ECO:0000256" key="6">
    <source>
        <dbReference type="ARBA" id="ARBA00022741"/>
    </source>
</evidence>
<dbReference type="InterPro" id="IPR036097">
    <property type="entry name" value="HisK_dim/P_sf"/>
</dbReference>
<dbReference type="SMART" id="SM00387">
    <property type="entry name" value="HATPase_c"/>
    <property type="match status" value="1"/>
</dbReference>
<dbReference type="Gene3D" id="1.10.287.130">
    <property type="match status" value="1"/>
</dbReference>
<dbReference type="Gene3D" id="3.30.450.20">
    <property type="entry name" value="PAS domain"/>
    <property type="match status" value="5"/>
</dbReference>
<dbReference type="InterPro" id="IPR001610">
    <property type="entry name" value="PAC"/>
</dbReference>
<evidence type="ECO:0000259" key="14">
    <source>
        <dbReference type="PROSITE" id="PS50110"/>
    </source>
</evidence>
<keyword evidence="10" id="KW-0472">Membrane</keyword>
<dbReference type="InterPro" id="IPR035965">
    <property type="entry name" value="PAS-like_dom_sf"/>
</dbReference>
<dbReference type="SUPFAM" id="SSF47384">
    <property type="entry name" value="Homodimeric domain of signal transducing histidine kinase"/>
    <property type="match status" value="1"/>
</dbReference>
<dbReference type="NCBIfam" id="TIGR00229">
    <property type="entry name" value="sensory_box"/>
    <property type="match status" value="2"/>
</dbReference>
<name>A0A1F6GVC1_9PROT</name>
<dbReference type="InterPro" id="IPR005467">
    <property type="entry name" value="His_kinase_dom"/>
</dbReference>
<dbReference type="Pfam" id="PF00072">
    <property type="entry name" value="Response_reg"/>
    <property type="match status" value="1"/>
</dbReference>
<evidence type="ECO:0000256" key="4">
    <source>
        <dbReference type="ARBA" id="ARBA00022553"/>
    </source>
</evidence>
<keyword evidence="9" id="KW-0902">Two-component regulatory system</keyword>
<reference evidence="17 18" key="1">
    <citation type="journal article" date="2016" name="Nat. Commun.">
        <title>Thousands of microbial genomes shed light on interconnected biogeochemical processes in an aquifer system.</title>
        <authorList>
            <person name="Anantharaman K."/>
            <person name="Brown C.T."/>
            <person name="Hug L.A."/>
            <person name="Sharon I."/>
            <person name="Castelle C.J."/>
            <person name="Probst A.J."/>
            <person name="Thomas B.C."/>
            <person name="Singh A."/>
            <person name="Wilkins M.J."/>
            <person name="Karaoz U."/>
            <person name="Brodie E.L."/>
            <person name="Williams K.H."/>
            <person name="Hubbard S.S."/>
            <person name="Banfield J.F."/>
        </authorList>
    </citation>
    <scope>NUCLEOTIDE SEQUENCE [LARGE SCALE GENOMIC DNA]</scope>
</reference>
<dbReference type="Pfam" id="PF08448">
    <property type="entry name" value="PAS_4"/>
    <property type="match status" value="1"/>
</dbReference>
<dbReference type="EMBL" id="MFNF01000026">
    <property type="protein sequence ID" value="OGH02058.1"/>
    <property type="molecule type" value="Genomic_DNA"/>
</dbReference>
<comment type="catalytic activity">
    <reaction evidence="1">
        <text>ATP + protein L-histidine = ADP + protein N-phospho-L-histidine.</text>
        <dbReference type="EC" id="2.7.13.3"/>
    </reaction>
</comment>
<feature type="domain" description="PAC" evidence="16">
    <location>
        <begin position="196"/>
        <end position="248"/>
    </location>
</feature>
<feature type="domain" description="PAS" evidence="15">
    <location>
        <begin position="626"/>
        <end position="696"/>
    </location>
</feature>
<keyword evidence="6" id="KW-0547">Nucleotide-binding</keyword>
<evidence type="ECO:0000256" key="9">
    <source>
        <dbReference type="ARBA" id="ARBA00023012"/>
    </source>
</evidence>
<dbReference type="InterPro" id="IPR004358">
    <property type="entry name" value="Sig_transdc_His_kin-like_C"/>
</dbReference>
<evidence type="ECO:0000256" key="1">
    <source>
        <dbReference type="ARBA" id="ARBA00000085"/>
    </source>
</evidence>
<dbReference type="FunFam" id="1.10.287.130:FF:000038">
    <property type="entry name" value="Sensory transduction histidine kinase"/>
    <property type="match status" value="1"/>
</dbReference>
<dbReference type="PANTHER" id="PTHR43047">
    <property type="entry name" value="TWO-COMPONENT HISTIDINE PROTEIN KINASE"/>
    <property type="match status" value="1"/>
</dbReference>
<feature type="modified residue" description="4-aspartylphosphate" evidence="12">
    <location>
        <position position="1062"/>
    </location>
</feature>
<dbReference type="CDD" id="cd16922">
    <property type="entry name" value="HATPase_EvgS-ArcB-TorS-like"/>
    <property type="match status" value="1"/>
</dbReference>
<evidence type="ECO:0000259" key="16">
    <source>
        <dbReference type="PROSITE" id="PS50113"/>
    </source>
</evidence>
<keyword evidence="8" id="KW-0067">ATP-binding</keyword>
<dbReference type="FunFam" id="3.30.565.10:FF:000010">
    <property type="entry name" value="Sensor histidine kinase RcsC"/>
    <property type="match status" value="1"/>
</dbReference>
<evidence type="ECO:0000313" key="17">
    <source>
        <dbReference type="EMBL" id="OGH02058.1"/>
    </source>
</evidence>
<dbReference type="GO" id="GO:0000155">
    <property type="term" value="F:phosphorelay sensor kinase activity"/>
    <property type="evidence" value="ECO:0007669"/>
    <property type="project" value="InterPro"/>
</dbReference>
<dbReference type="PROSITE" id="PS50112">
    <property type="entry name" value="PAS"/>
    <property type="match status" value="4"/>
</dbReference>
<dbReference type="InterPro" id="IPR003594">
    <property type="entry name" value="HATPase_dom"/>
</dbReference>
<dbReference type="Pfam" id="PF08447">
    <property type="entry name" value="PAS_3"/>
    <property type="match status" value="4"/>
</dbReference>
<dbReference type="EC" id="2.7.13.3" evidence="3"/>
<keyword evidence="11" id="KW-0131">Cell cycle</keyword>
<dbReference type="CDD" id="cd00130">
    <property type="entry name" value="PAS"/>
    <property type="match status" value="3"/>
</dbReference>
<dbReference type="SUPFAM" id="SSF52172">
    <property type="entry name" value="CheY-like"/>
    <property type="match status" value="1"/>
</dbReference>
<dbReference type="PROSITE" id="PS50110">
    <property type="entry name" value="RESPONSE_REGULATORY"/>
    <property type="match status" value="1"/>
</dbReference>
<dbReference type="PRINTS" id="PR00344">
    <property type="entry name" value="BCTRLSENSOR"/>
</dbReference>
<comment type="caution">
    <text evidence="17">The sequence shown here is derived from an EMBL/GenBank/DDBJ whole genome shotgun (WGS) entry which is preliminary data.</text>
</comment>
<dbReference type="PROSITE" id="PS50109">
    <property type="entry name" value="HIS_KIN"/>
    <property type="match status" value="1"/>
</dbReference>
<gene>
    <name evidence="17" type="ORF">A2557_10470</name>
</gene>
<dbReference type="Pfam" id="PF00512">
    <property type="entry name" value="HisKA"/>
    <property type="match status" value="1"/>
</dbReference>
<dbReference type="Gene3D" id="3.40.50.2300">
    <property type="match status" value="1"/>
</dbReference>
<evidence type="ECO:0000256" key="12">
    <source>
        <dbReference type="PROSITE-ProRule" id="PRU00169"/>
    </source>
</evidence>
<dbReference type="InterPro" id="IPR000700">
    <property type="entry name" value="PAS-assoc_C"/>
</dbReference>
<dbReference type="Gene3D" id="2.10.70.100">
    <property type="match status" value="2"/>
</dbReference>
<dbReference type="SMART" id="SM00448">
    <property type="entry name" value="REC"/>
    <property type="match status" value="1"/>
</dbReference>
<evidence type="ECO:0000256" key="7">
    <source>
        <dbReference type="ARBA" id="ARBA00022777"/>
    </source>
</evidence>
<dbReference type="GO" id="GO:0005524">
    <property type="term" value="F:ATP binding"/>
    <property type="evidence" value="ECO:0007669"/>
    <property type="project" value="UniProtKB-KW"/>
</dbReference>
<evidence type="ECO:0000259" key="13">
    <source>
        <dbReference type="PROSITE" id="PS50109"/>
    </source>
</evidence>
<dbReference type="SUPFAM" id="SSF55874">
    <property type="entry name" value="ATPase domain of HSP90 chaperone/DNA topoisomerase II/histidine kinase"/>
    <property type="match status" value="1"/>
</dbReference>
<feature type="domain" description="PAC" evidence="16">
    <location>
        <begin position="325"/>
        <end position="376"/>
    </location>
</feature>
<feature type="domain" description="PAS" evidence="15">
    <location>
        <begin position="276"/>
        <end position="321"/>
    </location>
</feature>
<proteinExistence type="predicted"/>
<dbReference type="SMART" id="SM00086">
    <property type="entry name" value="PAC"/>
    <property type="match status" value="4"/>
</dbReference>
<feature type="domain" description="PAS" evidence="15">
    <location>
        <begin position="1"/>
        <end position="79"/>
    </location>
</feature>
<dbReference type="CDD" id="cd00082">
    <property type="entry name" value="HisKA"/>
    <property type="match status" value="1"/>
</dbReference>
<feature type="domain" description="PAC" evidence="16">
    <location>
        <begin position="453"/>
        <end position="504"/>
    </location>
</feature>
<protein>
    <recommendedName>
        <fullName evidence="3">histidine kinase</fullName>
        <ecNumber evidence="3">2.7.13.3</ecNumber>
    </recommendedName>
</protein>
<dbReference type="InterPro" id="IPR003661">
    <property type="entry name" value="HisK_dim/P_dom"/>
</dbReference>
<dbReference type="InterPro" id="IPR013656">
    <property type="entry name" value="PAS_4"/>
</dbReference>
<evidence type="ECO:0000256" key="5">
    <source>
        <dbReference type="ARBA" id="ARBA00022679"/>
    </source>
</evidence>
<evidence type="ECO:0000256" key="10">
    <source>
        <dbReference type="ARBA" id="ARBA00023136"/>
    </source>
</evidence>
<evidence type="ECO:0000256" key="8">
    <source>
        <dbReference type="ARBA" id="ARBA00022840"/>
    </source>
</evidence>
<evidence type="ECO:0000256" key="3">
    <source>
        <dbReference type="ARBA" id="ARBA00012438"/>
    </source>
</evidence>
<feature type="domain" description="Histidine kinase" evidence="13">
    <location>
        <begin position="766"/>
        <end position="989"/>
    </location>
</feature>
<dbReference type="SMART" id="SM00388">
    <property type="entry name" value="HisKA"/>
    <property type="match status" value="1"/>
</dbReference>
<feature type="domain" description="PAC" evidence="16">
    <location>
        <begin position="569"/>
        <end position="625"/>
    </location>
</feature>
<accession>A0A1F6GVC1</accession>
<feature type="domain" description="Response regulatory" evidence="14">
    <location>
        <begin position="1013"/>
        <end position="1129"/>
    </location>
</feature>
<dbReference type="InterPro" id="IPR036890">
    <property type="entry name" value="HATPase_C_sf"/>
</dbReference>
<dbReference type="SUPFAM" id="SSF55785">
    <property type="entry name" value="PYP-like sensor domain (PAS domain)"/>
    <property type="match status" value="5"/>
</dbReference>
<dbReference type="Gene3D" id="3.30.565.10">
    <property type="entry name" value="Histidine kinase-like ATPase, C-terminal domain"/>
    <property type="match status" value="1"/>
</dbReference>
<dbReference type="InterPro" id="IPR001789">
    <property type="entry name" value="Sig_transdc_resp-reg_receiver"/>
</dbReference>
<dbReference type="GO" id="GO:0016020">
    <property type="term" value="C:membrane"/>
    <property type="evidence" value="ECO:0007669"/>
    <property type="project" value="UniProtKB-SubCell"/>
</dbReference>
<keyword evidence="7" id="KW-0418">Kinase</keyword>
<evidence type="ECO:0000259" key="15">
    <source>
        <dbReference type="PROSITE" id="PS50112"/>
    </source>
</evidence>
<organism evidence="17 18">
    <name type="scientific">Candidatus Lambdaproteobacteria bacterium RIFOXYD2_FULL_56_26</name>
    <dbReference type="NCBI Taxonomy" id="1817773"/>
    <lineage>
        <taxon>Bacteria</taxon>
        <taxon>Pseudomonadati</taxon>
        <taxon>Pseudomonadota</taxon>
        <taxon>Candidatus Lambdaproteobacteria</taxon>
    </lineage>
</organism>
<dbReference type="InterPro" id="IPR011006">
    <property type="entry name" value="CheY-like_superfamily"/>
</dbReference>
<keyword evidence="4 12" id="KW-0597">Phosphoprotein</keyword>
<sequence>MNSTLEFRFLDRFAAAFEPVFVFRPTGALAYLNLAAERWSGLDASEALEKPGWELLGLGEPEFLASLQSLPLSASLELAPPSGRSKVKIQVSPWMLGNRLSGYCLALPGLSLSPLQTLPLGISVGHLRRVLELSGIGQWEWNLQTGESYWSPELYKMLGESTDNPTPHNQLFLAHLPAEDRPAYLISLQEMVPGPFDLERRLVRVDGSVLQVRIQGEVSCDEQGRPGRNLGLVQDVTNQKRLEALLAKSHQDLEQAQALGHLGSWSWEIETNRFEWSNEFFRLWGYAPQEVEPGIEAFAARLHPQDRDQVLDNSKRSLQDPNFIGDLDHRVLWPNGEVRWIRLTGAVQWEDGKPKRMVGAALDRTLEVQAKQQMEEEQASLSRAQSLAHLGSWDWDLASGGLLWSDELYRILGLEPGSVPPDQEVFFSAIHPEDREGLRANLWRITGEPDFSEDREVRLLRPGGEMRRLHLVVRTAWDGNKAVRAFGTVQDLTELRELQKRYRLLSENLHDLIYRYRLNPPGFEYVSPSSTQLLGYSPEEFYQSPRLAYQLSVEEDYDKISDLLRGRPESFEKPLVLHWRRKDGQQLWIEQYNTPIYDPQGNLEAIAGVARDITERMDYEEQLRQSEARYYQMFESNQAVKLLVDPKDGQIVEANQAAVEFYGYPKDQFLEMKISQINPLPWEQIQKKMAEATQKKSANFLFPHRLASGEIRQVEVFTGPVSVGRKQYLYSIVHDVTDRVQAEARLLAAKGVAEEANRVKGEFLANVSHEIRTPLNAVLGFTELLAETVQQPEAQQYVNSIRTSGVHLLHLINDILDLSKIESGGLQLANEPLAPREVMEEMEQIFRLEFEHKSLGFQCRVDESVPKWLHWDRGKLHQILTNLIGNALKFTESGWVAVTIWAVRNPLDLERVDLGLSVEDTGIGIALDQQEKVFESFRQQEGQSARRFGGTGLGLTIVKRLTEYLGGKLLLSSQPGKGSRFELHFPKVTELKRGEVRQRTPAGAGLGSLAGRRVLVVDDSPINLELLRSALLRQGMKVLEATNGLEALEIAFAEQPAVVLMDLFMPKMDGFEARTRLLKDPRTRAIPVLAVTAAQTSDVLSQVQELGFQGVFYKPLVIHDLLVKVAELLEFSPSAEDREGALEDWPSEPEFWTRLAQGPFARIPAPGGSLDLQELQEIQCQLLNQADTLGVLRLKQEATLLGEGLADFNLVQVRNWLTQMADLKRVHFGPKGNDEKGA</sequence>
<dbReference type="SMART" id="SM00091">
    <property type="entry name" value="PAS"/>
    <property type="match status" value="6"/>
</dbReference>
<evidence type="ECO:0000256" key="2">
    <source>
        <dbReference type="ARBA" id="ARBA00004370"/>
    </source>
</evidence>
<evidence type="ECO:0000256" key="11">
    <source>
        <dbReference type="ARBA" id="ARBA00023306"/>
    </source>
</evidence>
<feature type="domain" description="PAS" evidence="15">
    <location>
        <begin position="498"/>
        <end position="565"/>
    </location>
</feature>
<dbReference type="InterPro" id="IPR013655">
    <property type="entry name" value="PAS_fold_3"/>
</dbReference>
<dbReference type="AlphaFoldDB" id="A0A1F6GVC1"/>
<dbReference type="Proteomes" id="UP000177583">
    <property type="component" value="Unassembled WGS sequence"/>
</dbReference>
<keyword evidence="5" id="KW-0808">Transferase</keyword>
<comment type="subcellular location">
    <subcellularLocation>
        <location evidence="2">Membrane</location>
    </subcellularLocation>
</comment>
<dbReference type="Pfam" id="PF02518">
    <property type="entry name" value="HATPase_c"/>
    <property type="match status" value="1"/>
</dbReference>